<name>A0ABN7W2S6_GIGMA</name>
<evidence type="ECO:0000256" key="1">
    <source>
        <dbReference type="SAM" id="MobiDB-lite"/>
    </source>
</evidence>
<feature type="region of interest" description="Disordered" evidence="1">
    <location>
        <begin position="143"/>
        <end position="169"/>
    </location>
</feature>
<dbReference type="Proteomes" id="UP000789901">
    <property type="component" value="Unassembled WGS sequence"/>
</dbReference>
<gene>
    <name evidence="2" type="ORF">GMARGA_LOCUS25722</name>
</gene>
<evidence type="ECO:0000313" key="2">
    <source>
        <dbReference type="EMBL" id="CAG8813198.1"/>
    </source>
</evidence>
<evidence type="ECO:0000313" key="3">
    <source>
        <dbReference type="Proteomes" id="UP000789901"/>
    </source>
</evidence>
<protein>
    <submittedName>
        <fullName evidence="2">38208_t:CDS:1</fullName>
    </submittedName>
</protein>
<keyword evidence="3" id="KW-1185">Reference proteome</keyword>
<dbReference type="EMBL" id="CAJVQB010028870">
    <property type="protein sequence ID" value="CAG8813198.1"/>
    <property type="molecule type" value="Genomic_DNA"/>
</dbReference>
<organism evidence="2 3">
    <name type="scientific">Gigaspora margarita</name>
    <dbReference type="NCBI Taxonomy" id="4874"/>
    <lineage>
        <taxon>Eukaryota</taxon>
        <taxon>Fungi</taxon>
        <taxon>Fungi incertae sedis</taxon>
        <taxon>Mucoromycota</taxon>
        <taxon>Glomeromycotina</taxon>
        <taxon>Glomeromycetes</taxon>
        <taxon>Diversisporales</taxon>
        <taxon>Gigasporaceae</taxon>
        <taxon>Gigaspora</taxon>
    </lineage>
</organism>
<sequence length="206" mass="23915">NGPSDVISLFFEKIPYEDWGFPKCLNFLESKCSLLRTDDRQLCEDEFKSHLHSIINHQSISKTNTRLYNSMEEIFNSKEVSAFFERMDVKINCLRCHLVITHYIHVTENHSISQALEESKRELLTSRQKNHCLNRASILSSETNSISEAPSTGEAPKRKREEEQEVVDPSDKSFRYLFGTDVQCSENMKSICQTTLVPYLKELDDR</sequence>
<accession>A0ABN7W2S6</accession>
<proteinExistence type="predicted"/>
<feature type="non-terminal residue" evidence="2">
    <location>
        <position position="1"/>
    </location>
</feature>
<reference evidence="2 3" key="1">
    <citation type="submission" date="2021-06" db="EMBL/GenBank/DDBJ databases">
        <authorList>
            <person name="Kallberg Y."/>
            <person name="Tangrot J."/>
            <person name="Rosling A."/>
        </authorList>
    </citation>
    <scope>NUCLEOTIDE SEQUENCE [LARGE SCALE GENOMIC DNA]</scope>
    <source>
        <strain evidence="2 3">120-4 pot B 10/14</strain>
    </source>
</reference>
<comment type="caution">
    <text evidence="2">The sequence shown here is derived from an EMBL/GenBank/DDBJ whole genome shotgun (WGS) entry which is preliminary data.</text>
</comment>